<organism evidence="1 2">
    <name type="scientific">Pseudonocardia charpentierae</name>
    <dbReference type="NCBI Taxonomy" id="3075545"/>
    <lineage>
        <taxon>Bacteria</taxon>
        <taxon>Bacillati</taxon>
        <taxon>Actinomycetota</taxon>
        <taxon>Actinomycetes</taxon>
        <taxon>Pseudonocardiales</taxon>
        <taxon>Pseudonocardiaceae</taxon>
        <taxon>Pseudonocardia</taxon>
    </lineage>
</organism>
<accession>A0ABU2NG82</accession>
<dbReference type="InterPro" id="IPR046074">
    <property type="entry name" value="DUF6092"/>
</dbReference>
<keyword evidence="2" id="KW-1185">Reference proteome</keyword>
<dbReference type="Proteomes" id="UP001183202">
    <property type="component" value="Unassembled WGS sequence"/>
</dbReference>
<protein>
    <submittedName>
        <fullName evidence="1">DUF6092 family protein</fullName>
    </submittedName>
</protein>
<reference evidence="2" key="1">
    <citation type="submission" date="2023-07" db="EMBL/GenBank/DDBJ databases">
        <title>30 novel species of actinomycetes from the DSMZ collection.</title>
        <authorList>
            <person name="Nouioui I."/>
        </authorList>
    </citation>
    <scope>NUCLEOTIDE SEQUENCE [LARGE SCALE GENOMIC DNA]</scope>
    <source>
        <strain evidence="2">DSM 45834</strain>
    </source>
</reference>
<name>A0ABU2NG82_9PSEU</name>
<dbReference type="EMBL" id="JAVREJ010000017">
    <property type="protein sequence ID" value="MDT0352244.1"/>
    <property type="molecule type" value="Genomic_DNA"/>
</dbReference>
<gene>
    <name evidence="1" type="ORF">RM445_22190</name>
</gene>
<dbReference type="RefSeq" id="WP_311558752.1">
    <property type="nucleotide sequence ID" value="NZ_JAVREJ010000017.1"/>
</dbReference>
<dbReference type="Pfam" id="PF19585">
    <property type="entry name" value="DUF6092"/>
    <property type="match status" value="1"/>
</dbReference>
<comment type="caution">
    <text evidence="1">The sequence shown here is derived from an EMBL/GenBank/DDBJ whole genome shotgun (WGS) entry which is preliminary data.</text>
</comment>
<proteinExistence type="predicted"/>
<sequence length="110" mass="11430">MPAWILDEDDALELLAFLVTAARTQVDEAAEYGPMRLLAAAHRLGDALGDKASPETAAAVSAALEQMPPLAVPRGDGDGRAAYVARLDDLCRAVAAHLVAHFGVPADDPA</sequence>
<evidence type="ECO:0000313" key="1">
    <source>
        <dbReference type="EMBL" id="MDT0352244.1"/>
    </source>
</evidence>
<evidence type="ECO:0000313" key="2">
    <source>
        <dbReference type="Proteomes" id="UP001183202"/>
    </source>
</evidence>